<dbReference type="eggNOG" id="COG2203">
    <property type="taxonomic scope" value="Bacteria"/>
</dbReference>
<sequence>MEIGTTEATTVALKNVLEQICQIRGWKYGEIWVPDQDVLRCHPAVYMDTSEIAEFRRFSEEFTFRAGAGLPGRVWMFQEAEWIENVSEQPAIYYRSHLAKSAGLKAAVGIPIIESGEVKAVLIFYSDQIQPADEQLIAALKDQIQSLIFHSI</sequence>
<keyword evidence="2" id="KW-0808">Transferase</keyword>
<dbReference type="Pfam" id="PF13185">
    <property type="entry name" value="GAF_2"/>
    <property type="match status" value="1"/>
</dbReference>
<dbReference type="RefSeq" id="WP_015202803.1">
    <property type="nucleotide sequence ID" value="NC_019753.1"/>
</dbReference>
<name>K9VZU2_9CYAN</name>
<dbReference type="GO" id="GO:0016301">
    <property type="term" value="F:kinase activity"/>
    <property type="evidence" value="ECO:0007669"/>
    <property type="project" value="UniProtKB-KW"/>
</dbReference>
<keyword evidence="3" id="KW-1185">Reference proteome</keyword>
<evidence type="ECO:0000313" key="2">
    <source>
        <dbReference type="EMBL" id="AFZ12685.1"/>
    </source>
</evidence>
<reference evidence="2 3" key="1">
    <citation type="submission" date="2012-06" db="EMBL/GenBank/DDBJ databases">
        <title>Finished chromosome of genome of Crinalium epipsammum PCC 9333.</title>
        <authorList>
            <consortium name="US DOE Joint Genome Institute"/>
            <person name="Gugger M."/>
            <person name="Coursin T."/>
            <person name="Rippka R."/>
            <person name="Tandeau De Marsac N."/>
            <person name="Huntemann M."/>
            <person name="Wei C.-L."/>
            <person name="Han J."/>
            <person name="Detter J.C."/>
            <person name="Han C."/>
            <person name="Tapia R."/>
            <person name="Davenport K."/>
            <person name="Daligault H."/>
            <person name="Erkkila T."/>
            <person name="Gu W."/>
            <person name="Munk A.C.C."/>
            <person name="Teshima H."/>
            <person name="Xu Y."/>
            <person name="Chain P."/>
            <person name="Chen A."/>
            <person name="Krypides N."/>
            <person name="Mavromatis K."/>
            <person name="Markowitz V."/>
            <person name="Szeto E."/>
            <person name="Ivanova N."/>
            <person name="Mikhailova N."/>
            <person name="Ovchinnikova G."/>
            <person name="Pagani I."/>
            <person name="Pati A."/>
            <person name="Goodwin L."/>
            <person name="Peters L."/>
            <person name="Pitluck S."/>
            <person name="Woyke T."/>
            <person name="Kerfeld C."/>
        </authorList>
    </citation>
    <scope>NUCLEOTIDE SEQUENCE [LARGE SCALE GENOMIC DNA]</scope>
    <source>
        <strain evidence="2 3">PCC 9333</strain>
    </source>
</reference>
<dbReference type="Gene3D" id="3.30.450.40">
    <property type="match status" value="1"/>
</dbReference>
<dbReference type="InterPro" id="IPR003018">
    <property type="entry name" value="GAF"/>
</dbReference>
<keyword evidence="2" id="KW-0418">Kinase</keyword>
<dbReference type="OrthoDB" id="315417at2"/>
<dbReference type="STRING" id="1173022.Cri9333_1800"/>
<evidence type="ECO:0000313" key="3">
    <source>
        <dbReference type="Proteomes" id="UP000010472"/>
    </source>
</evidence>
<evidence type="ECO:0000259" key="1">
    <source>
        <dbReference type="Pfam" id="PF13185"/>
    </source>
</evidence>
<protein>
    <submittedName>
        <fullName evidence="2">Multi-sensor hybrid histidine kinase</fullName>
    </submittedName>
</protein>
<dbReference type="AlphaFoldDB" id="K9VZU2"/>
<proteinExistence type="predicted"/>
<dbReference type="KEGG" id="cep:Cri9333_1800"/>
<dbReference type="InterPro" id="IPR029016">
    <property type="entry name" value="GAF-like_dom_sf"/>
</dbReference>
<organism evidence="2 3">
    <name type="scientific">Crinalium epipsammum PCC 9333</name>
    <dbReference type="NCBI Taxonomy" id="1173022"/>
    <lineage>
        <taxon>Bacteria</taxon>
        <taxon>Bacillati</taxon>
        <taxon>Cyanobacteriota</taxon>
        <taxon>Cyanophyceae</taxon>
        <taxon>Gomontiellales</taxon>
        <taxon>Gomontiellaceae</taxon>
        <taxon>Crinalium</taxon>
    </lineage>
</organism>
<dbReference type="SUPFAM" id="SSF55781">
    <property type="entry name" value="GAF domain-like"/>
    <property type="match status" value="1"/>
</dbReference>
<accession>K9VZU2</accession>
<feature type="domain" description="GAF" evidence="1">
    <location>
        <begin position="12"/>
        <end position="140"/>
    </location>
</feature>
<dbReference type="Proteomes" id="UP000010472">
    <property type="component" value="Chromosome"/>
</dbReference>
<gene>
    <name evidence="2" type="ORF">Cri9333_1800</name>
</gene>
<dbReference type="EMBL" id="CP003620">
    <property type="protein sequence ID" value="AFZ12685.1"/>
    <property type="molecule type" value="Genomic_DNA"/>
</dbReference>
<dbReference type="HOGENOM" id="CLU_1719279_0_0_3"/>